<proteinExistence type="predicted"/>
<dbReference type="EMBL" id="VSSQ01145694">
    <property type="protein sequence ID" value="MPN64587.1"/>
    <property type="molecule type" value="Genomic_DNA"/>
</dbReference>
<comment type="caution">
    <text evidence="1">The sequence shown here is derived from an EMBL/GenBank/DDBJ whole genome shotgun (WGS) entry which is preliminary data.</text>
</comment>
<organism evidence="1">
    <name type="scientific">bioreactor metagenome</name>
    <dbReference type="NCBI Taxonomy" id="1076179"/>
    <lineage>
        <taxon>unclassified sequences</taxon>
        <taxon>metagenomes</taxon>
        <taxon>ecological metagenomes</taxon>
    </lineage>
</organism>
<accession>A0A645JML9</accession>
<reference evidence="1" key="1">
    <citation type="submission" date="2019-08" db="EMBL/GenBank/DDBJ databases">
        <authorList>
            <person name="Kucharzyk K."/>
            <person name="Murdoch R.W."/>
            <person name="Higgins S."/>
            <person name="Loffler F."/>
        </authorList>
    </citation>
    <scope>NUCLEOTIDE SEQUENCE</scope>
</reference>
<dbReference type="AlphaFoldDB" id="A0A645JML9"/>
<gene>
    <name evidence="1" type="ORF">SDC9_212363</name>
</gene>
<evidence type="ECO:0000313" key="1">
    <source>
        <dbReference type="EMBL" id="MPN64587.1"/>
    </source>
</evidence>
<sequence length="115" mass="13032">MLTLRLDTRRRQRAEITHAIFSMDLVGRLKLDEHRLFTANENRRTIAVRVFDAHQGVFNRQIQRYVAADGGDGLNLEGFVPQGTDQGDCVIRRSIGIDDNSSHLASSFSTINSFR</sequence>
<protein>
    <submittedName>
        <fullName evidence="1">Uncharacterized protein</fullName>
    </submittedName>
</protein>
<name>A0A645JML9_9ZZZZ</name>